<organism evidence="1 2">
    <name type="scientific">Tritrichomonas foetus</name>
    <dbReference type="NCBI Taxonomy" id="1144522"/>
    <lineage>
        <taxon>Eukaryota</taxon>
        <taxon>Metamonada</taxon>
        <taxon>Parabasalia</taxon>
        <taxon>Tritrichomonadida</taxon>
        <taxon>Tritrichomonadidae</taxon>
        <taxon>Tritrichomonas</taxon>
    </lineage>
</organism>
<dbReference type="RefSeq" id="XP_068346997.1">
    <property type="nucleotide sequence ID" value="XM_068490662.1"/>
</dbReference>
<protein>
    <submittedName>
        <fullName evidence="1">Uncharacterized protein</fullName>
    </submittedName>
</protein>
<evidence type="ECO:0000313" key="1">
    <source>
        <dbReference type="EMBL" id="OHS93860.1"/>
    </source>
</evidence>
<dbReference type="VEuPathDB" id="TrichDB:TRFO_02394"/>
<dbReference type="AlphaFoldDB" id="A0A1J4J9F4"/>
<evidence type="ECO:0000313" key="2">
    <source>
        <dbReference type="Proteomes" id="UP000179807"/>
    </source>
</evidence>
<dbReference type="InterPro" id="IPR011989">
    <property type="entry name" value="ARM-like"/>
</dbReference>
<dbReference type="Proteomes" id="UP000179807">
    <property type="component" value="Unassembled WGS sequence"/>
</dbReference>
<proteinExistence type="predicted"/>
<comment type="caution">
    <text evidence="1">The sequence shown here is derived from an EMBL/GenBank/DDBJ whole genome shotgun (WGS) entry which is preliminary data.</text>
</comment>
<name>A0A1J4J9F4_9EUKA</name>
<gene>
    <name evidence="1" type="ORF">TRFO_02394</name>
</gene>
<reference evidence="1" key="1">
    <citation type="submission" date="2016-10" db="EMBL/GenBank/DDBJ databases">
        <authorList>
            <person name="Benchimol M."/>
            <person name="Almeida L.G."/>
            <person name="Vasconcelos A.T."/>
            <person name="Perreira-Neves A."/>
            <person name="Rosa I.A."/>
            <person name="Tasca T."/>
            <person name="Bogo M.R."/>
            <person name="de Souza W."/>
        </authorList>
    </citation>
    <scope>NUCLEOTIDE SEQUENCE [LARGE SCALE GENOMIC DNA]</scope>
    <source>
        <strain evidence="1">K</strain>
    </source>
</reference>
<dbReference type="GeneID" id="94825366"/>
<keyword evidence="2" id="KW-1185">Reference proteome</keyword>
<dbReference type="EMBL" id="MLAK01001370">
    <property type="protein sequence ID" value="OHS93860.1"/>
    <property type="molecule type" value="Genomic_DNA"/>
</dbReference>
<accession>A0A1J4J9F4</accession>
<dbReference type="SUPFAM" id="SSF48371">
    <property type="entry name" value="ARM repeat"/>
    <property type="match status" value="1"/>
</dbReference>
<sequence>MNTSNLKVSHTVFRTQLLEEFLRKCMNYSAPESCFNIENQISLICDSRKNLEILRSSLQLVMHFYTSNSNASFELLENPELLQILVNSIKIGNDEKIREFSFKIIFIAICQCPEFLSNIINFGLFQSIAEILHVPNDGLGYYFSTKILTAVLSYSDLFYQKFKESPIPAILLEMLSQNSEKKLPKTDIIRLKDYKIDNETKKIYSSEKKIIKILRLLYNFCGNDENGVTHLILTSFVELLNHHHDFCIKSINECLKEMIISSQFARNDVTNTGLLQYLNFLLNDITYDSIWVGIFDVLYTELVYSKNDPEQIRILLRFINPKKIFNVFIYKCNDIEKEYSQKVYSSAFNFLSLLLEFDPSYINRPMNGISLEEIEKLLFVVSVDGSIYELKENGVNYILHLACYVEEPGYAEHLFAEYGDVIANVLFSCSEKISEFAINTLLKLSQNVISAPEEMSPIHQFFNCEDFCSLMEQWRTIDDINIQQLSYRLYSDLKAGNVIQFEV</sequence>
<dbReference type="InterPro" id="IPR016024">
    <property type="entry name" value="ARM-type_fold"/>
</dbReference>
<dbReference type="Gene3D" id="1.25.10.10">
    <property type="entry name" value="Leucine-rich Repeat Variant"/>
    <property type="match status" value="1"/>
</dbReference>